<dbReference type="NCBIfam" id="TIGR02856">
    <property type="entry name" value="spore_yqfC"/>
    <property type="match status" value="1"/>
</dbReference>
<dbReference type="AlphaFoldDB" id="A0A1W1VI72"/>
<dbReference type="EMBL" id="LT838272">
    <property type="protein sequence ID" value="SMB92973.1"/>
    <property type="molecule type" value="Genomic_DNA"/>
</dbReference>
<organism evidence="1 2">
    <name type="scientific">Thermanaeromonas toyohensis ToBE</name>
    <dbReference type="NCBI Taxonomy" id="698762"/>
    <lineage>
        <taxon>Bacteria</taxon>
        <taxon>Bacillati</taxon>
        <taxon>Bacillota</taxon>
        <taxon>Clostridia</taxon>
        <taxon>Neomoorellales</taxon>
        <taxon>Neomoorellaceae</taxon>
        <taxon>Thermanaeromonas</taxon>
    </lineage>
</organism>
<evidence type="ECO:0000313" key="1">
    <source>
        <dbReference type="EMBL" id="SMB92973.1"/>
    </source>
</evidence>
<dbReference type="Proteomes" id="UP000192569">
    <property type="component" value="Chromosome I"/>
</dbReference>
<dbReference type="InterPro" id="IPR022477">
    <property type="entry name" value="Spore_YqfC"/>
</dbReference>
<dbReference type="RefSeq" id="WP_231967903.1">
    <property type="nucleotide sequence ID" value="NZ_LT838272.1"/>
</dbReference>
<dbReference type="STRING" id="698762.SAMN00808754_0754"/>
<accession>A0A1W1VI72</accession>
<evidence type="ECO:0000313" key="2">
    <source>
        <dbReference type="Proteomes" id="UP000192569"/>
    </source>
</evidence>
<proteinExistence type="predicted"/>
<dbReference type="Pfam" id="PF07873">
    <property type="entry name" value="YabP"/>
    <property type="match status" value="1"/>
</dbReference>
<sequence>MPKRRKKGWKVTQSTQVKTLRAQAPGAKAHMASFLDLPQEVVCDWPRLTLIGNSRLLLENHRGVIIYENDLVRVNITLGQLEITGQDLRLKVVRPDAIAVEGAIKSIQFC</sequence>
<reference evidence="1 2" key="1">
    <citation type="submission" date="2017-04" db="EMBL/GenBank/DDBJ databases">
        <authorList>
            <person name="Afonso C.L."/>
            <person name="Miller P.J."/>
            <person name="Scott M.A."/>
            <person name="Spackman E."/>
            <person name="Goraichik I."/>
            <person name="Dimitrov K.M."/>
            <person name="Suarez D.L."/>
            <person name="Swayne D.E."/>
        </authorList>
    </citation>
    <scope>NUCLEOTIDE SEQUENCE [LARGE SCALE GENOMIC DNA]</scope>
    <source>
        <strain evidence="1 2">ToBE</strain>
    </source>
</reference>
<dbReference type="InterPro" id="IPR022476">
    <property type="entry name" value="Spore_YabP/YqfC"/>
</dbReference>
<keyword evidence="2" id="KW-1185">Reference proteome</keyword>
<protein>
    <submittedName>
        <fullName evidence="1">Sporulation protein YqfC</fullName>
    </submittedName>
</protein>
<gene>
    <name evidence="1" type="ORF">SAMN00808754_0754</name>
</gene>
<name>A0A1W1VI72_9FIRM</name>